<feature type="transmembrane region" description="Helical" evidence="13">
    <location>
        <begin position="964"/>
        <end position="991"/>
    </location>
</feature>
<keyword evidence="16" id="KW-1185">Reference proteome</keyword>
<evidence type="ECO:0000256" key="9">
    <source>
        <dbReference type="ARBA" id="ARBA00022967"/>
    </source>
</evidence>
<dbReference type="InterPro" id="IPR018303">
    <property type="entry name" value="ATPase_P-typ_P_site"/>
</dbReference>
<keyword evidence="9 13" id="KW-1278">Translocase</keyword>
<gene>
    <name evidence="15" type="ORF">ABEB36_006263</name>
</gene>
<feature type="transmembrane region" description="Helical" evidence="13">
    <location>
        <begin position="57"/>
        <end position="77"/>
    </location>
</feature>
<dbReference type="InterPro" id="IPR023214">
    <property type="entry name" value="HAD_sf"/>
</dbReference>
<comment type="caution">
    <text evidence="15">The sequence shown here is derived from an EMBL/GenBank/DDBJ whole genome shotgun (WGS) entry which is preliminary data.</text>
</comment>
<dbReference type="Pfam" id="PF00690">
    <property type="entry name" value="Cation_ATPase_N"/>
    <property type="match status" value="1"/>
</dbReference>
<dbReference type="GO" id="GO:0005524">
    <property type="term" value="F:ATP binding"/>
    <property type="evidence" value="ECO:0007669"/>
    <property type="project" value="UniProtKB-UniRule"/>
</dbReference>
<dbReference type="InterPro" id="IPR047819">
    <property type="entry name" value="P5A-ATPase_N"/>
</dbReference>
<dbReference type="Pfam" id="PF13246">
    <property type="entry name" value="Cation_ATPase"/>
    <property type="match status" value="1"/>
</dbReference>
<dbReference type="PANTHER" id="PTHR45630:SF8">
    <property type="entry name" value="CATION-TRANSPORTING ATPASE"/>
    <property type="match status" value="1"/>
</dbReference>
<evidence type="ECO:0000313" key="15">
    <source>
        <dbReference type="EMBL" id="KAL1500831.1"/>
    </source>
</evidence>
<dbReference type="SFLD" id="SFLDF00027">
    <property type="entry name" value="p-type_atpase"/>
    <property type="match status" value="1"/>
</dbReference>
<feature type="domain" description="Cation-transporting P-type ATPase N-terminal" evidence="14">
    <location>
        <begin position="162"/>
        <end position="236"/>
    </location>
</feature>
<dbReference type="Gene3D" id="2.70.150.10">
    <property type="entry name" value="Calcium-transporting ATPase, cytoplasmic transduction domain A"/>
    <property type="match status" value="1"/>
</dbReference>
<feature type="transmembrane region" description="Helical" evidence="13">
    <location>
        <begin position="893"/>
        <end position="919"/>
    </location>
</feature>
<sequence>MCGMVSHFSIHSDNLTKNSEPTRKDQNDKLQYINFGEDDQMEIQGFVFSKLKSNICLFLYATTFGILRLIFHWYPVLHLKATHRKCDLTFAEKALITENYQEKTKTQFVKNIRILNSEHIDGPEGKLKLKYRLANGQTKEKYEIRILRCKKLSYIWDEELLQFARLSGLDRNSSKLMLHTSKGLTKEEQRIKQIVYGKNRIVTPEKSILELLILEALTPFYIFQLFSLIVWAAEKYYYYSIAIIIMSVVGISTSIIQTRKNQKNLKGTVNFSSTIIVSRTQGTFEKISTTDLVPGDIIVVSQQDCEMHCDAVLLHGSCIVNESMLTGESVPVRKTALDHQDGIYNVREDVNSTLFCGTKIIQTRTRDNEPALAVVIRTGFLTSKGELVRSILYPPPADFKFDRDSYKFIGILAVIAVLAVIYTVVSKSSRQIVPIVIAIKALDIITIVIPPALPAVMTVGKLFAINRLKKSQIFCINSRVVNVSGSINCICFDKTGTLTEDALDMWGVVPVYESAIKNIREMSTSSDLFRGMTTCHSLTFINGKCTGDPLDVKMFESTGWTYVDDHSELRYGNFVPIAVVKNETLNEEIGIIRQFQFSSSLQRMTVIVRAPENPYFEVFCKGAPEKIISLSKQATVPNDIHHKLKEFTKLGYRVIGLGTRIISNDVSYDEVTKLHREDVEKDLNFLGLIVFENPLKPETLGVINTLKEAHLKLVMITGDNIQTAVTVARDCSIIENDTSIIEILTNEPSKNQEASITFEMLNKCQSNVKLIDGKVLDLELGYDYRNGYCFVISGQHWANVVKYFPNLIPRIVTKGAVFARMSGSQKQQVIESLKNLGYYVAMCGDGANDCGALKAAHVGISLSEAESSVASPFTSKQANITCTSKIIKEGRAALVTSFGLFQMMLCYSLTEFISIMILYGIDSNLTSMQFLFIDICLVLNFAASFGRTKAWNGKLSKTPPRTSLLGFIPCTSMVLFLVVACTAQWLAFALIQNYSWFEPFEYDLSNTNFINIPPSYENYAVFCTSMFQYITMAVIFSKGKPYRKNLFTNHIFVFSLLAMTLVCGYITLIPAQWLCNLFEMKIPPENDGKWLCILIAAIAFVICYLVQSFVIERFLENIIEPAILRCFNSKKVYVHVLEHLKSEPQWPEINSKNHGFDNVAYVATEKAL</sequence>
<keyword evidence="7 13" id="KW-0067">ATP-binding</keyword>
<keyword evidence="10 13" id="KW-1133">Transmembrane helix</keyword>
<comment type="subcellular location">
    <subcellularLocation>
        <location evidence="1 13">Membrane</location>
        <topology evidence="1 13">Multi-pass membrane protein</topology>
    </subcellularLocation>
</comment>
<evidence type="ECO:0000256" key="13">
    <source>
        <dbReference type="RuleBase" id="RU362082"/>
    </source>
</evidence>
<dbReference type="InterPro" id="IPR006544">
    <property type="entry name" value="P-type_TPase_V"/>
</dbReference>
<dbReference type="SFLD" id="SFLDG00002">
    <property type="entry name" value="C1.7:_P-type_atpase_like"/>
    <property type="match status" value="1"/>
</dbReference>
<dbReference type="FunFam" id="3.40.50.1000:FF:000068">
    <property type="entry name" value="Cation-transporting ATPase"/>
    <property type="match status" value="1"/>
</dbReference>
<dbReference type="InterPro" id="IPR059000">
    <property type="entry name" value="ATPase_P-type_domA"/>
</dbReference>
<dbReference type="GO" id="GO:0019829">
    <property type="term" value="F:ATPase-coupled monoatomic cation transmembrane transporter activity"/>
    <property type="evidence" value="ECO:0007669"/>
    <property type="project" value="UniProtKB-UniRule"/>
</dbReference>
<dbReference type="FunFam" id="1.20.1110.10:FF:000023">
    <property type="entry name" value="Cation-transporting ATPase"/>
    <property type="match status" value="1"/>
</dbReference>
<dbReference type="Proteomes" id="UP001566132">
    <property type="component" value="Unassembled WGS sequence"/>
</dbReference>
<evidence type="ECO:0000256" key="10">
    <source>
        <dbReference type="ARBA" id="ARBA00022989"/>
    </source>
</evidence>
<dbReference type="InterPro" id="IPR001757">
    <property type="entry name" value="P_typ_ATPase"/>
</dbReference>
<comment type="catalytic activity">
    <reaction evidence="12 13">
        <text>ATP + H2O = ADP + phosphate + H(+)</text>
        <dbReference type="Rhea" id="RHEA:13065"/>
        <dbReference type="ChEBI" id="CHEBI:15377"/>
        <dbReference type="ChEBI" id="CHEBI:15378"/>
        <dbReference type="ChEBI" id="CHEBI:30616"/>
        <dbReference type="ChEBI" id="CHEBI:43474"/>
        <dbReference type="ChEBI" id="CHEBI:456216"/>
    </reaction>
</comment>
<evidence type="ECO:0000313" key="16">
    <source>
        <dbReference type="Proteomes" id="UP001566132"/>
    </source>
</evidence>
<feature type="transmembrane region" description="Helical" evidence="13">
    <location>
        <begin position="1088"/>
        <end position="1106"/>
    </location>
</feature>
<dbReference type="EMBL" id="JBDJPC010000005">
    <property type="protein sequence ID" value="KAL1500831.1"/>
    <property type="molecule type" value="Genomic_DNA"/>
</dbReference>
<dbReference type="SUPFAM" id="SSF81653">
    <property type="entry name" value="Calcium ATPase, transduction domain A"/>
    <property type="match status" value="1"/>
</dbReference>
<dbReference type="InterPro" id="IPR023299">
    <property type="entry name" value="ATPase_P-typ_cyto_dom_N"/>
</dbReference>
<dbReference type="Gene3D" id="3.40.50.1000">
    <property type="entry name" value="HAD superfamily/HAD-like"/>
    <property type="match status" value="1"/>
</dbReference>
<evidence type="ECO:0000256" key="3">
    <source>
        <dbReference type="ARBA" id="ARBA00022553"/>
    </source>
</evidence>
<name>A0ABD1EQL0_HYPHA</name>
<dbReference type="InterPro" id="IPR008250">
    <property type="entry name" value="ATPase_P-typ_transduc_dom_A_sf"/>
</dbReference>
<evidence type="ECO:0000256" key="11">
    <source>
        <dbReference type="ARBA" id="ARBA00023136"/>
    </source>
</evidence>
<evidence type="ECO:0000256" key="7">
    <source>
        <dbReference type="ARBA" id="ARBA00022840"/>
    </source>
</evidence>
<organism evidence="15 16">
    <name type="scientific">Hypothenemus hampei</name>
    <name type="common">Coffee berry borer</name>
    <dbReference type="NCBI Taxonomy" id="57062"/>
    <lineage>
        <taxon>Eukaryota</taxon>
        <taxon>Metazoa</taxon>
        <taxon>Ecdysozoa</taxon>
        <taxon>Arthropoda</taxon>
        <taxon>Hexapoda</taxon>
        <taxon>Insecta</taxon>
        <taxon>Pterygota</taxon>
        <taxon>Neoptera</taxon>
        <taxon>Endopterygota</taxon>
        <taxon>Coleoptera</taxon>
        <taxon>Polyphaga</taxon>
        <taxon>Cucujiformia</taxon>
        <taxon>Curculionidae</taxon>
        <taxon>Scolytinae</taxon>
        <taxon>Hypothenemus</taxon>
    </lineage>
</organism>
<dbReference type="SUPFAM" id="SSF81665">
    <property type="entry name" value="Calcium ATPase, transmembrane domain M"/>
    <property type="match status" value="1"/>
</dbReference>
<dbReference type="NCBIfam" id="TIGR01657">
    <property type="entry name" value="P-ATPase-V"/>
    <property type="match status" value="1"/>
</dbReference>
<dbReference type="SMART" id="SM00831">
    <property type="entry name" value="Cation_ATPase_N"/>
    <property type="match status" value="1"/>
</dbReference>
<reference evidence="15 16" key="1">
    <citation type="submission" date="2024-05" db="EMBL/GenBank/DDBJ databases">
        <title>Genetic variation in Jamaican populations of the coffee berry borer (Hypothenemus hampei).</title>
        <authorList>
            <person name="Errbii M."/>
            <person name="Myrie A."/>
        </authorList>
    </citation>
    <scope>NUCLEOTIDE SEQUENCE [LARGE SCALE GENOMIC DNA]</scope>
    <source>
        <strain evidence="15">JA-Hopewell-2020-01-JO</strain>
        <tissue evidence="15">Whole body</tissue>
    </source>
</reference>
<comment type="similarity">
    <text evidence="2 13">Belongs to the cation transport ATPase (P-type) (TC 3.A.3) family. Type V subfamily.</text>
</comment>
<feature type="transmembrane region" description="Helical" evidence="13">
    <location>
        <begin position="208"/>
        <end position="230"/>
    </location>
</feature>
<keyword evidence="11 13" id="KW-0472">Membrane</keyword>
<dbReference type="NCBIfam" id="TIGR01494">
    <property type="entry name" value="ATPase_P-type"/>
    <property type="match status" value="2"/>
</dbReference>
<dbReference type="GO" id="GO:0016020">
    <property type="term" value="C:membrane"/>
    <property type="evidence" value="ECO:0007669"/>
    <property type="project" value="UniProtKB-SubCell"/>
</dbReference>
<dbReference type="PRINTS" id="PR00119">
    <property type="entry name" value="CATATPASE"/>
</dbReference>
<feature type="transmembrane region" description="Helical" evidence="13">
    <location>
        <begin position="1019"/>
        <end position="1037"/>
    </location>
</feature>
<dbReference type="SUPFAM" id="SSF56784">
    <property type="entry name" value="HAD-like"/>
    <property type="match status" value="1"/>
</dbReference>
<dbReference type="SFLD" id="SFLDS00003">
    <property type="entry name" value="Haloacid_Dehalogenase"/>
    <property type="match status" value="1"/>
</dbReference>
<evidence type="ECO:0000256" key="2">
    <source>
        <dbReference type="ARBA" id="ARBA00006000"/>
    </source>
</evidence>
<feature type="transmembrane region" description="Helical" evidence="13">
    <location>
        <begin position="408"/>
        <end position="425"/>
    </location>
</feature>
<dbReference type="InterPro" id="IPR044492">
    <property type="entry name" value="P_typ_ATPase_HD_dom"/>
</dbReference>
<evidence type="ECO:0000256" key="8">
    <source>
        <dbReference type="ARBA" id="ARBA00022842"/>
    </source>
</evidence>
<dbReference type="InterPro" id="IPR023298">
    <property type="entry name" value="ATPase_P-typ_TM_dom_sf"/>
</dbReference>
<dbReference type="Gene3D" id="1.20.1110.10">
    <property type="entry name" value="Calcium-transporting ATPase, transmembrane domain"/>
    <property type="match status" value="1"/>
</dbReference>
<keyword evidence="3" id="KW-0597">Phosphoprotein</keyword>
<evidence type="ECO:0000256" key="6">
    <source>
        <dbReference type="ARBA" id="ARBA00022741"/>
    </source>
</evidence>
<keyword evidence="8 13" id="KW-0460">Magnesium</keyword>
<dbReference type="SUPFAM" id="SSF81660">
    <property type="entry name" value="Metal cation-transporting ATPase, ATP-binding domain N"/>
    <property type="match status" value="1"/>
</dbReference>
<feature type="transmembrane region" description="Helical" evidence="13">
    <location>
        <begin position="925"/>
        <end position="943"/>
    </location>
</feature>
<evidence type="ECO:0000256" key="4">
    <source>
        <dbReference type="ARBA" id="ARBA00022692"/>
    </source>
</evidence>
<keyword evidence="5 13" id="KW-0479">Metal-binding</keyword>
<evidence type="ECO:0000259" key="14">
    <source>
        <dbReference type="SMART" id="SM00831"/>
    </source>
</evidence>
<dbReference type="EC" id="7.2.2.-" evidence="13"/>
<dbReference type="Pfam" id="PF12409">
    <property type="entry name" value="P5-ATPase"/>
    <property type="match status" value="1"/>
</dbReference>
<evidence type="ECO:0000256" key="5">
    <source>
        <dbReference type="ARBA" id="ARBA00022723"/>
    </source>
</evidence>
<protein>
    <recommendedName>
        <fullName evidence="13">Cation-transporting ATPase</fullName>
        <ecNumber evidence="13">7.2.2.-</ecNumber>
    </recommendedName>
</protein>
<dbReference type="GO" id="GO:0046872">
    <property type="term" value="F:metal ion binding"/>
    <property type="evidence" value="ECO:0007669"/>
    <property type="project" value="UniProtKB-UniRule"/>
</dbReference>
<dbReference type="Gene3D" id="3.40.1110.10">
    <property type="entry name" value="Calcium-transporting ATPase, cytoplasmic domain N"/>
    <property type="match status" value="1"/>
</dbReference>
<feature type="transmembrane region" description="Helical" evidence="13">
    <location>
        <begin position="431"/>
        <end position="464"/>
    </location>
</feature>
<keyword evidence="6 13" id="KW-0547">Nucleotide-binding</keyword>
<evidence type="ECO:0000256" key="12">
    <source>
        <dbReference type="ARBA" id="ARBA00049360"/>
    </source>
</evidence>
<feature type="transmembrane region" description="Helical" evidence="13">
    <location>
        <begin position="1049"/>
        <end position="1068"/>
    </location>
</feature>
<evidence type="ECO:0000256" key="1">
    <source>
        <dbReference type="ARBA" id="ARBA00004141"/>
    </source>
</evidence>
<dbReference type="PANTHER" id="PTHR45630">
    <property type="entry name" value="CATION-TRANSPORTING ATPASE-RELATED"/>
    <property type="match status" value="1"/>
</dbReference>
<proteinExistence type="inferred from homology"/>
<dbReference type="Pfam" id="PF00122">
    <property type="entry name" value="E1-E2_ATPase"/>
    <property type="match status" value="1"/>
</dbReference>
<accession>A0ABD1EQL0</accession>
<dbReference type="InterPro" id="IPR036412">
    <property type="entry name" value="HAD-like_sf"/>
</dbReference>
<dbReference type="PROSITE" id="PS00154">
    <property type="entry name" value="ATPASE_E1_E2"/>
    <property type="match status" value="1"/>
</dbReference>
<dbReference type="InterPro" id="IPR004014">
    <property type="entry name" value="ATPase_P-typ_cation-transptr_N"/>
</dbReference>
<feature type="transmembrane region" description="Helical" evidence="13">
    <location>
        <begin position="236"/>
        <end position="256"/>
    </location>
</feature>
<keyword evidence="4 13" id="KW-0812">Transmembrane</keyword>
<dbReference type="PROSITE" id="PS01229">
    <property type="entry name" value="COF_2"/>
    <property type="match status" value="1"/>
</dbReference>
<dbReference type="AlphaFoldDB" id="A0ABD1EQL0"/>